<organism evidence="1 2">
    <name type="scientific">Belliella baltica (strain DSM 15883 / CIP 108006 / LMG 21964 / BA134)</name>
    <dbReference type="NCBI Taxonomy" id="866536"/>
    <lineage>
        <taxon>Bacteria</taxon>
        <taxon>Pseudomonadati</taxon>
        <taxon>Bacteroidota</taxon>
        <taxon>Cytophagia</taxon>
        <taxon>Cytophagales</taxon>
        <taxon>Cyclobacteriaceae</taxon>
        <taxon>Belliella</taxon>
    </lineage>
</organism>
<dbReference type="HOGENOM" id="CLU_134960_1_0_10"/>
<dbReference type="InterPro" id="IPR011604">
    <property type="entry name" value="PDDEXK-like_dom_sf"/>
</dbReference>
<protein>
    <recommendedName>
        <fullName evidence="3">GxxExxY protein</fullName>
    </recommendedName>
</protein>
<evidence type="ECO:0000313" key="2">
    <source>
        <dbReference type="Proteomes" id="UP000006050"/>
    </source>
</evidence>
<sequence length="123" mass="13794">MEVNEITGKILTAAYKVHTALGPGLLESSYQACLKYELVKAGLQVEVEKSLPLVYEEVKLECGYRLDMLVENQVIVELKTVESFADVHIAQILTYLKLSNKKIGLLLNFNTKSLKNGIKRIIL</sequence>
<gene>
    <name evidence="1" type="ordered locus">Belba_2385</name>
</gene>
<dbReference type="AlphaFoldDB" id="I3Z6S7"/>
<dbReference type="Gene3D" id="3.90.320.10">
    <property type="match status" value="1"/>
</dbReference>
<dbReference type="InterPro" id="IPR026350">
    <property type="entry name" value="GxxExxY"/>
</dbReference>
<proteinExistence type="predicted"/>
<accession>I3Z6S7</accession>
<dbReference type="PATRIC" id="fig|866536.3.peg.2455"/>
<dbReference type="STRING" id="866536.Belba_2385"/>
<reference evidence="2" key="1">
    <citation type="submission" date="2012-06" db="EMBL/GenBank/DDBJ databases">
        <title>The complete genome of Belliella baltica DSM 15883.</title>
        <authorList>
            <person name="Lucas S."/>
            <person name="Copeland A."/>
            <person name="Lapidus A."/>
            <person name="Goodwin L."/>
            <person name="Pitluck S."/>
            <person name="Peters L."/>
            <person name="Mikhailova N."/>
            <person name="Davenport K."/>
            <person name="Kyrpides N."/>
            <person name="Mavromatis K."/>
            <person name="Pagani I."/>
            <person name="Ivanova N."/>
            <person name="Ovchinnikova G."/>
            <person name="Zeytun A."/>
            <person name="Detter J.C."/>
            <person name="Han C."/>
            <person name="Land M."/>
            <person name="Hauser L."/>
            <person name="Markowitz V."/>
            <person name="Cheng J.-F."/>
            <person name="Hugenholtz P."/>
            <person name="Woyke T."/>
            <person name="Wu D."/>
            <person name="Tindall B."/>
            <person name="Pomrenke H."/>
            <person name="Brambilla E."/>
            <person name="Klenk H.-P."/>
            <person name="Eisen J.A."/>
        </authorList>
    </citation>
    <scope>NUCLEOTIDE SEQUENCE [LARGE SCALE GENOMIC DNA]</scope>
    <source>
        <strain evidence="2">DSM 15883 / CIP 108006 / LMG 21964 / BA134</strain>
    </source>
</reference>
<dbReference type="eggNOG" id="COG0614">
    <property type="taxonomic scope" value="Bacteria"/>
</dbReference>
<dbReference type="OrthoDB" id="1119698at2"/>
<dbReference type="Pfam" id="PF13366">
    <property type="entry name" value="PDDEXK_3"/>
    <property type="match status" value="1"/>
</dbReference>
<dbReference type="KEGG" id="bbd:Belba_2385"/>
<dbReference type="Proteomes" id="UP000006050">
    <property type="component" value="Chromosome"/>
</dbReference>
<dbReference type="RefSeq" id="WP_014772904.1">
    <property type="nucleotide sequence ID" value="NC_018010.1"/>
</dbReference>
<keyword evidence="2" id="KW-1185">Reference proteome</keyword>
<name>I3Z6S7_BELBD</name>
<evidence type="ECO:0000313" key="1">
    <source>
        <dbReference type="EMBL" id="AFL84945.1"/>
    </source>
</evidence>
<dbReference type="EMBL" id="CP003281">
    <property type="protein sequence ID" value="AFL84945.1"/>
    <property type="molecule type" value="Genomic_DNA"/>
</dbReference>
<dbReference type="NCBIfam" id="TIGR04256">
    <property type="entry name" value="GxxExxY"/>
    <property type="match status" value="1"/>
</dbReference>
<evidence type="ECO:0008006" key="3">
    <source>
        <dbReference type="Google" id="ProtNLM"/>
    </source>
</evidence>